<evidence type="ECO:0000256" key="1">
    <source>
        <dbReference type="SAM" id="MobiDB-lite"/>
    </source>
</evidence>
<dbReference type="EMBL" id="BGPR01000452">
    <property type="protein sequence ID" value="GBM21058.1"/>
    <property type="molecule type" value="Genomic_DNA"/>
</dbReference>
<feature type="compositionally biased region" description="Basic and acidic residues" evidence="1">
    <location>
        <begin position="130"/>
        <end position="150"/>
    </location>
</feature>
<proteinExistence type="predicted"/>
<protein>
    <submittedName>
        <fullName evidence="2">Uncharacterized protein</fullName>
    </submittedName>
</protein>
<evidence type="ECO:0000313" key="2">
    <source>
        <dbReference type="EMBL" id="GBM21058.1"/>
    </source>
</evidence>
<sequence length="150" mass="16336">MASENTRRKSLAILDRTPNIESQGQCLDNCTNGTFPFRPVEGLTPSWVGWAGAGSRGKFPGNTRPPVIAPRPSFGDALEEFRLSSLTFELKVVVFSTRLGSVSQREREVLALKKARGSSLALGPDSEALLQKEDRTGLEMRDSMGRGRGV</sequence>
<reference evidence="2 3" key="1">
    <citation type="journal article" date="2019" name="Sci. Rep.">
        <title>Orb-weaving spider Araneus ventricosus genome elucidates the spidroin gene catalogue.</title>
        <authorList>
            <person name="Kono N."/>
            <person name="Nakamura H."/>
            <person name="Ohtoshi R."/>
            <person name="Moran D.A.P."/>
            <person name="Shinohara A."/>
            <person name="Yoshida Y."/>
            <person name="Fujiwara M."/>
            <person name="Mori M."/>
            <person name="Tomita M."/>
            <person name="Arakawa K."/>
        </authorList>
    </citation>
    <scope>NUCLEOTIDE SEQUENCE [LARGE SCALE GENOMIC DNA]</scope>
</reference>
<accession>A0A4Y2DZ66</accession>
<dbReference type="AlphaFoldDB" id="A0A4Y2DZ66"/>
<organism evidence="2 3">
    <name type="scientific">Araneus ventricosus</name>
    <name type="common">Orbweaver spider</name>
    <name type="synonym">Epeira ventricosa</name>
    <dbReference type="NCBI Taxonomy" id="182803"/>
    <lineage>
        <taxon>Eukaryota</taxon>
        <taxon>Metazoa</taxon>
        <taxon>Ecdysozoa</taxon>
        <taxon>Arthropoda</taxon>
        <taxon>Chelicerata</taxon>
        <taxon>Arachnida</taxon>
        <taxon>Araneae</taxon>
        <taxon>Araneomorphae</taxon>
        <taxon>Entelegynae</taxon>
        <taxon>Araneoidea</taxon>
        <taxon>Araneidae</taxon>
        <taxon>Araneus</taxon>
    </lineage>
</organism>
<gene>
    <name evidence="2" type="ORF">AVEN_5771_1</name>
</gene>
<feature type="region of interest" description="Disordered" evidence="1">
    <location>
        <begin position="124"/>
        <end position="150"/>
    </location>
</feature>
<evidence type="ECO:0000313" key="3">
    <source>
        <dbReference type="Proteomes" id="UP000499080"/>
    </source>
</evidence>
<dbReference type="Proteomes" id="UP000499080">
    <property type="component" value="Unassembled WGS sequence"/>
</dbReference>
<comment type="caution">
    <text evidence="2">The sequence shown here is derived from an EMBL/GenBank/DDBJ whole genome shotgun (WGS) entry which is preliminary data.</text>
</comment>
<keyword evidence="3" id="KW-1185">Reference proteome</keyword>
<name>A0A4Y2DZ66_ARAVE</name>